<reference evidence="4" key="1">
    <citation type="journal article" date="2019" name="Int. J. Syst. Evol. Microbiol.">
        <title>The Global Catalogue of Microorganisms (GCM) 10K type strain sequencing project: providing services to taxonomists for standard genome sequencing and annotation.</title>
        <authorList>
            <consortium name="The Broad Institute Genomics Platform"/>
            <consortium name="The Broad Institute Genome Sequencing Center for Infectious Disease"/>
            <person name="Wu L."/>
            <person name="Ma J."/>
        </authorList>
    </citation>
    <scope>NUCLEOTIDE SEQUENCE [LARGE SCALE GENOMIC DNA]</scope>
    <source>
        <strain evidence="4">KCTC 42875</strain>
    </source>
</reference>
<dbReference type="Proteomes" id="UP001595740">
    <property type="component" value="Unassembled WGS sequence"/>
</dbReference>
<dbReference type="SUPFAM" id="SSF56801">
    <property type="entry name" value="Acetyl-CoA synthetase-like"/>
    <property type="match status" value="1"/>
</dbReference>
<feature type="domain" description="AMP-dependent synthetase/ligase" evidence="2">
    <location>
        <begin position="87"/>
        <end position="310"/>
    </location>
</feature>
<name>A0ABV7RNI3_9GAMM</name>
<dbReference type="PANTHER" id="PTHR43767:SF8">
    <property type="entry name" value="LONG-CHAIN-FATTY-ACID--COA LIGASE"/>
    <property type="match status" value="1"/>
</dbReference>
<keyword evidence="4" id="KW-1185">Reference proteome</keyword>
<accession>A0ABV7RNI3</accession>
<dbReference type="Pfam" id="PF00501">
    <property type="entry name" value="AMP-binding"/>
    <property type="match status" value="1"/>
</dbReference>
<dbReference type="EMBL" id="JBHRXK010000002">
    <property type="protein sequence ID" value="MFC3550713.1"/>
    <property type="molecule type" value="Genomic_DNA"/>
</dbReference>
<dbReference type="InterPro" id="IPR042099">
    <property type="entry name" value="ANL_N_sf"/>
</dbReference>
<dbReference type="InterPro" id="IPR050237">
    <property type="entry name" value="ATP-dep_AMP-bd_enzyme"/>
</dbReference>
<organism evidence="3 4">
    <name type="scientific">Lysobacter cavernae</name>
    <dbReference type="NCBI Taxonomy" id="1685901"/>
    <lineage>
        <taxon>Bacteria</taxon>
        <taxon>Pseudomonadati</taxon>
        <taxon>Pseudomonadota</taxon>
        <taxon>Gammaproteobacteria</taxon>
        <taxon>Lysobacterales</taxon>
        <taxon>Lysobacteraceae</taxon>
        <taxon>Lysobacter</taxon>
    </lineage>
</organism>
<sequence length="454" mass="48094">MSAVIESTLANVSAGPQTPLVVGAGERPIAFDGGGAITRARFAREVRAVAALLPAARYAVNLCEDRYRFLVAFCAAALRGQTTLLPSSRAPAVVEEVLAQHPGSYALADDAHEVLPPQAWRLPTRLPQADGAALTIDPDALVAIGFTSGSTGQPRPNPKSWAGFCASTRQNLAALADLLDNEVTHLVATVPPQHMYGMEMSVLLPLLGDVAVHAARPFFPDDVAHALAQAPRPPLLVTTPVHLRALVESGVQLPALAGIVSATAPLPVELAQTAEARFGCEVREVFGSTETCVFARRRTARESAWTPLPGVRVAPQPDGTAVHAPHLREPVVLADLIEVHADGRFELRGRNADLLEIAGKRASLGDLTRKLLAVPGVEDGVVFQLDAQDAIGVRRIAALAVAPTLDEAAILHALRQSLDPVFLPRPLRRVAALPRNETGKLPQQALQAMLHGEP</sequence>
<dbReference type="PANTHER" id="PTHR43767">
    <property type="entry name" value="LONG-CHAIN-FATTY-ACID--COA LIGASE"/>
    <property type="match status" value="1"/>
</dbReference>
<dbReference type="InterPro" id="IPR000873">
    <property type="entry name" value="AMP-dep_synth/lig_dom"/>
</dbReference>
<evidence type="ECO:0000313" key="4">
    <source>
        <dbReference type="Proteomes" id="UP001595740"/>
    </source>
</evidence>
<dbReference type="Gene3D" id="3.40.50.12780">
    <property type="entry name" value="N-terminal domain of ligase-like"/>
    <property type="match status" value="1"/>
</dbReference>
<evidence type="ECO:0000313" key="3">
    <source>
        <dbReference type="EMBL" id="MFC3550713.1"/>
    </source>
</evidence>
<gene>
    <name evidence="3" type="ORF">ACFOLC_06740</name>
</gene>
<proteinExistence type="predicted"/>
<dbReference type="PROSITE" id="PS00455">
    <property type="entry name" value="AMP_BINDING"/>
    <property type="match status" value="1"/>
</dbReference>
<dbReference type="InterPro" id="IPR045851">
    <property type="entry name" value="AMP-bd_C_sf"/>
</dbReference>
<dbReference type="Gene3D" id="3.30.300.30">
    <property type="match status" value="1"/>
</dbReference>
<evidence type="ECO:0000259" key="2">
    <source>
        <dbReference type="Pfam" id="PF00501"/>
    </source>
</evidence>
<comment type="caution">
    <text evidence="3">The sequence shown here is derived from an EMBL/GenBank/DDBJ whole genome shotgun (WGS) entry which is preliminary data.</text>
</comment>
<dbReference type="InterPro" id="IPR020845">
    <property type="entry name" value="AMP-binding_CS"/>
</dbReference>
<keyword evidence="1" id="KW-0436">Ligase</keyword>
<dbReference type="RefSeq" id="WP_386758449.1">
    <property type="nucleotide sequence ID" value="NZ_JBHRXK010000002.1"/>
</dbReference>
<protein>
    <submittedName>
        <fullName evidence="3">AMP-binding protein</fullName>
    </submittedName>
</protein>
<evidence type="ECO:0000256" key="1">
    <source>
        <dbReference type="ARBA" id="ARBA00022598"/>
    </source>
</evidence>